<dbReference type="InParanoid" id="A0A316VSH0"/>
<dbReference type="GeneID" id="37038251"/>
<dbReference type="AlphaFoldDB" id="A0A316VSH0"/>
<dbReference type="Proteomes" id="UP000245783">
    <property type="component" value="Unassembled WGS sequence"/>
</dbReference>
<accession>A0A316VSH0</accession>
<dbReference type="EMBL" id="KZ819421">
    <property type="protein sequence ID" value="PWN40310.1"/>
    <property type="molecule type" value="Genomic_DNA"/>
</dbReference>
<gene>
    <name evidence="1" type="ORF">IE81DRAFT_349344</name>
</gene>
<evidence type="ECO:0000313" key="1">
    <source>
        <dbReference type="EMBL" id="PWN40310.1"/>
    </source>
</evidence>
<name>A0A316VSH0_9BASI</name>
<dbReference type="RefSeq" id="XP_025367470.1">
    <property type="nucleotide sequence ID" value="XM_025516381.1"/>
</dbReference>
<organism evidence="1 2">
    <name type="scientific">Ceraceosorus guamensis</name>
    <dbReference type="NCBI Taxonomy" id="1522189"/>
    <lineage>
        <taxon>Eukaryota</taxon>
        <taxon>Fungi</taxon>
        <taxon>Dikarya</taxon>
        <taxon>Basidiomycota</taxon>
        <taxon>Ustilaginomycotina</taxon>
        <taxon>Exobasidiomycetes</taxon>
        <taxon>Ceraceosorales</taxon>
        <taxon>Ceraceosoraceae</taxon>
        <taxon>Ceraceosorus</taxon>
    </lineage>
</organism>
<sequence>MKLQGVQRVLRGRLSHAHRTSPLLELRTSKRRNGPVCFQKDLTKEEKRKWKQKQVETIEAKLAAAKDAFATCSSNMQLRQDLHDLWTKQQGGLQDGSLSLRDAINAWLSLQGIKLVCQDIWRERLEPSKDLLIAIDGGRFLPSKLNLTTLQDDLQDGKAQFYWHARKILPDDEACAQFAMSFPQSTLAPIIVEEEEAAVGRTGNYFGYTSRVTPEERAEADARAEKSTLMLNFLSTLEVTDAHFEVFSLPTLAIDLGLQGPAQEEDLPSEECKALLNKDLLGFLDEASKTHGASHIDTLVKKLARNTFKAKSVEGKGQVAALRTAAPQAPDGDACLELVPAIGIVKRVLINLGPPLRSFNLVT</sequence>
<keyword evidence="2" id="KW-1185">Reference proteome</keyword>
<proteinExistence type="predicted"/>
<protein>
    <submittedName>
        <fullName evidence="1">Uncharacterized protein</fullName>
    </submittedName>
</protein>
<reference evidence="1 2" key="1">
    <citation type="journal article" date="2018" name="Mol. Biol. Evol.">
        <title>Broad Genomic Sampling Reveals a Smut Pathogenic Ancestry of the Fungal Clade Ustilaginomycotina.</title>
        <authorList>
            <person name="Kijpornyongpan T."/>
            <person name="Mondo S.J."/>
            <person name="Barry K."/>
            <person name="Sandor L."/>
            <person name="Lee J."/>
            <person name="Lipzen A."/>
            <person name="Pangilinan J."/>
            <person name="LaButti K."/>
            <person name="Hainaut M."/>
            <person name="Henrissat B."/>
            <person name="Grigoriev I.V."/>
            <person name="Spatafora J.W."/>
            <person name="Aime M.C."/>
        </authorList>
    </citation>
    <scope>NUCLEOTIDE SEQUENCE [LARGE SCALE GENOMIC DNA]</scope>
    <source>
        <strain evidence="1 2">MCA 4658</strain>
    </source>
</reference>
<evidence type="ECO:0000313" key="2">
    <source>
        <dbReference type="Proteomes" id="UP000245783"/>
    </source>
</evidence>